<keyword evidence="3" id="KW-1185">Reference proteome</keyword>
<comment type="caution">
    <text evidence="2">The sequence shown here is derived from an EMBL/GenBank/DDBJ whole genome shotgun (WGS) entry which is preliminary data.</text>
</comment>
<dbReference type="Proteomes" id="UP000612055">
    <property type="component" value="Unassembled WGS sequence"/>
</dbReference>
<gene>
    <name evidence="2" type="ORF">HYH03_008667</name>
</gene>
<evidence type="ECO:0000313" key="2">
    <source>
        <dbReference type="EMBL" id="KAG2493003.1"/>
    </source>
</evidence>
<evidence type="ECO:0000313" key="3">
    <source>
        <dbReference type="Proteomes" id="UP000612055"/>
    </source>
</evidence>
<dbReference type="EMBL" id="JAEHOE010000040">
    <property type="protein sequence ID" value="KAG2493003.1"/>
    <property type="molecule type" value="Genomic_DNA"/>
</dbReference>
<keyword evidence="1" id="KW-0175">Coiled coil</keyword>
<feature type="coiled-coil region" evidence="1">
    <location>
        <begin position="106"/>
        <end position="218"/>
    </location>
</feature>
<evidence type="ECO:0000256" key="1">
    <source>
        <dbReference type="SAM" id="Coils"/>
    </source>
</evidence>
<proteinExistence type="predicted"/>
<accession>A0A836BZ41</accession>
<dbReference type="OrthoDB" id="543692at2759"/>
<reference evidence="2" key="1">
    <citation type="journal article" date="2020" name="bioRxiv">
        <title>Comparative genomics of Chlamydomonas.</title>
        <authorList>
            <person name="Craig R.J."/>
            <person name="Hasan A.R."/>
            <person name="Ness R.W."/>
            <person name="Keightley P.D."/>
        </authorList>
    </citation>
    <scope>NUCLEOTIDE SEQUENCE</scope>
    <source>
        <strain evidence="2">CCAP 11/70</strain>
    </source>
</reference>
<dbReference type="AlphaFoldDB" id="A0A836BZ41"/>
<protein>
    <submittedName>
        <fullName evidence="2">Uncharacterized protein</fullName>
    </submittedName>
</protein>
<sequence>MAPTTVTGETFVEVRRSVGGKPDPQVQQQLQKKAAAVDEHMLAAITAISNAPSTASIFKAKANAAKRASAAALLEKERADLKLLLASVMEYAAMRAGEAETVMARLVKTEQGTREAQAAKDKAEAEMRKVQDGAEARRRASEEAEAALRKQVAELEAEKQELQGTIAKLVRSKDQVSTKLKETMDEYQSTADVAEREIRRLQAEVKKAEEARDAAVVAVQKENADALADRAKEARLLQRRYDSAKGLAESSRGAYEAAKKQVEELTAQQAKAAEAADTQARRLSEARAARDAANAELESLRAEHGQLHALFVRLGGPQQQAAELQASAGAAAGREFNPNRSFKSGAAPRGSALKSRHGYCLHGGPCTAGANNVNRLHPLAFGDRAGLGALVAEQGLFLCSACVAEGHF</sequence>
<organism evidence="2 3">
    <name type="scientific">Edaphochlamys debaryana</name>
    <dbReference type="NCBI Taxonomy" id="47281"/>
    <lineage>
        <taxon>Eukaryota</taxon>
        <taxon>Viridiplantae</taxon>
        <taxon>Chlorophyta</taxon>
        <taxon>core chlorophytes</taxon>
        <taxon>Chlorophyceae</taxon>
        <taxon>CS clade</taxon>
        <taxon>Chlamydomonadales</taxon>
        <taxon>Chlamydomonadales incertae sedis</taxon>
        <taxon>Edaphochlamys</taxon>
    </lineage>
</organism>
<name>A0A836BZ41_9CHLO</name>
<feature type="coiled-coil region" evidence="1">
    <location>
        <begin position="248"/>
        <end position="310"/>
    </location>
</feature>